<name>A0A225AMM2_TALAT</name>
<accession>A0A225AMM2</accession>
<dbReference type="InterPro" id="IPR050121">
    <property type="entry name" value="Cytochrome_P450_monoxygenase"/>
</dbReference>
<keyword evidence="8" id="KW-0812">Transmembrane</keyword>
<dbReference type="RefSeq" id="XP_020119705.1">
    <property type="nucleotide sequence ID" value="XM_020267547.1"/>
</dbReference>
<dbReference type="PRINTS" id="PR00463">
    <property type="entry name" value="EP450I"/>
</dbReference>
<dbReference type="PANTHER" id="PTHR24305">
    <property type="entry name" value="CYTOCHROME P450"/>
    <property type="match status" value="1"/>
</dbReference>
<protein>
    <recommendedName>
        <fullName evidence="11">Cytochrome P450</fullName>
    </recommendedName>
</protein>
<dbReference type="SUPFAM" id="SSF48264">
    <property type="entry name" value="Cytochrome P450"/>
    <property type="match status" value="1"/>
</dbReference>
<sequence>METITLRVETMMPEALHEAIGDVNPSIIVTAIVGLFMILGFVAFRSVLSERVLPGVPQLKGVPILGAMPIYLKHGMPFLLGKLIAAGEDGISYANVVNNILVSVHDPDMVKEVLSYPEEIASREGDPGRMSWSPFWTLRRLIGNSLFNYVGPETSHQRNVFIKEFNNTKSNAEKMATISRIAQEHANALAGQAKSAHVDDIRYSADNFAIALWGETLYGNPDHYKGGHVLELSETIINLAGDPWPSVWYSLQLILKLVKPGDPTRSEAKLRQRVAKIVERNVEKLEAFEKSNPDAPLKTIRQLSVMTGGGRTGPLSKFASEFTNLNLFGGHHSIGLNVVWSMIELDKHPECLKKLIAEIDSVDTTDFNAVNSKMPYLDAIIMEINRLHPTVHATLRVINRETTLKASKKPVVLKPGMLIYLSYLHLHTSPKFWGPDSYEFVPERFLGNYDKSRPFMSFGYGPRNCVGYKFATLAAKIYLLTLLKTYDIRVKEHDHEMRLGTLLETTKPVAVEVTRRG</sequence>
<dbReference type="PROSITE" id="PS00086">
    <property type="entry name" value="CYTOCHROME_P450"/>
    <property type="match status" value="1"/>
</dbReference>
<keyword evidence="4 7" id="KW-0560">Oxidoreductase</keyword>
<evidence type="ECO:0000313" key="10">
    <source>
        <dbReference type="Proteomes" id="UP000214365"/>
    </source>
</evidence>
<keyword evidence="6 7" id="KW-0349">Heme</keyword>
<comment type="cofactor">
    <cofactor evidence="1 6">
        <name>heme</name>
        <dbReference type="ChEBI" id="CHEBI:30413"/>
    </cofactor>
</comment>
<dbReference type="GO" id="GO:0020037">
    <property type="term" value="F:heme binding"/>
    <property type="evidence" value="ECO:0007669"/>
    <property type="project" value="InterPro"/>
</dbReference>
<evidence type="ECO:0000313" key="9">
    <source>
        <dbReference type="EMBL" id="OKL59584.1"/>
    </source>
</evidence>
<organism evidence="9 10">
    <name type="scientific">Talaromyces atroroseus</name>
    <dbReference type="NCBI Taxonomy" id="1441469"/>
    <lineage>
        <taxon>Eukaryota</taxon>
        <taxon>Fungi</taxon>
        <taxon>Dikarya</taxon>
        <taxon>Ascomycota</taxon>
        <taxon>Pezizomycotina</taxon>
        <taxon>Eurotiomycetes</taxon>
        <taxon>Eurotiomycetidae</taxon>
        <taxon>Eurotiales</taxon>
        <taxon>Trichocomaceae</taxon>
        <taxon>Talaromyces</taxon>
        <taxon>Talaromyces sect. Trachyspermi</taxon>
    </lineage>
</organism>
<keyword evidence="7" id="KW-0503">Monooxygenase</keyword>
<proteinExistence type="inferred from homology"/>
<evidence type="ECO:0000256" key="5">
    <source>
        <dbReference type="ARBA" id="ARBA00023004"/>
    </source>
</evidence>
<comment type="caution">
    <text evidence="9">The sequence shown here is derived from an EMBL/GenBank/DDBJ whole genome shotgun (WGS) entry which is preliminary data.</text>
</comment>
<dbReference type="AlphaFoldDB" id="A0A225AMM2"/>
<feature type="transmembrane region" description="Helical" evidence="8">
    <location>
        <begin position="26"/>
        <end position="44"/>
    </location>
</feature>
<evidence type="ECO:0000256" key="4">
    <source>
        <dbReference type="ARBA" id="ARBA00023002"/>
    </source>
</evidence>
<keyword evidence="5 6" id="KW-0408">Iron</keyword>
<dbReference type="PANTHER" id="PTHR24305:SF166">
    <property type="entry name" value="CYTOCHROME P450 12A4, MITOCHONDRIAL-RELATED"/>
    <property type="match status" value="1"/>
</dbReference>
<evidence type="ECO:0000256" key="1">
    <source>
        <dbReference type="ARBA" id="ARBA00001971"/>
    </source>
</evidence>
<comment type="similarity">
    <text evidence="2 7">Belongs to the cytochrome P450 family.</text>
</comment>
<dbReference type="InterPro" id="IPR017972">
    <property type="entry name" value="Cyt_P450_CS"/>
</dbReference>
<dbReference type="InterPro" id="IPR002401">
    <property type="entry name" value="Cyt_P450_E_grp-I"/>
</dbReference>
<dbReference type="PRINTS" id="PR00385">
    <property type="entry name" value="P450"/>
</dbReference>
<reference evidence="9 10" key="1">
    <citation type="submission" date="2015-06" db="EMBL/GenBank/DDBJ databases">
        <title>Talaromyces atroroseus IBT 11181 draft genome.</title>
        <authorList>
            <person name="Rasmussen K.B."/>
            <person name="Rasmussen S."/>
            <person name="Petersen B."/>
            <person name="Sicheritz-Ponten T."/>
            <person name="Mortensen U.H."/>
            <person name="Thrane U."/>
        </authorList>
    </citation>
    <scope>NUCLEOTIDE SEQUENCE [LARGE SCALE GENOMIC DNA]</scope>
    <source>
        <strain evidence="9 10">IBT 11181</strain>
    </source>
</reference>
<dbReference type="GeneID" id="31005002"/>
<keyword evidence="3 6" id="KW-0479">Metal-binding</keyword>
<dbReference type="InterPro" id="IPR001128">
    <property type="entry name" value="Cyt_P450"/>
</dbReference>
<evidence type="ECO:0000256" key="3">
    <source>
        <dbReference type="ARBA" id="ARBA00022723"/>
    </source>
</evidence>
<dbReference type="CDD" id="cd00302">
    <property type="entry name" value="cytochrome_P450"/>
    <property type="match status" value="1"/>
</dbReference>
<evidence type="ECO:0008006" key="11">
    <source>
        <dbReference type="Google" id="ProtNLM"/>
    </source>
</evidence>
<evidence type="ECO:0000256" key="8">
    <source>
        <dbReference type="SAM" id="Phobius"/>
    </source>
</evidence>
<evidence type="ECO:0000256" key="7">
    <source>
        <dbReference type="RuleBase" id="RU000461"/>
    </source>
</evidence>
<dbReference type="OrthoDB" id="10029320at2759"/>
<feature type="binding site" description="axial binding residue" evidence="6">
    <location>
        <position position="465"/>
    </location>
    <ligand>
        <name>heme</name>
        <dbReference type="ChEBI" id="CHEBI:30413"/>
    </ligand>
    <ligandPart>
        <name>Fe</name>
        <dbReference type="ChEBI" id="CHEBI:18248"/>
    </ligandPart>
</feature>
<dbReference type="GO" id="GO:0005506">
    <property type="term" value="F:iron ion binding"/>
    <property type="evidence" value="ECO:0007669"/>
    <property type="project" value="InterPro"/>
</dbReference>
<dbReference type="STRING" id="1441469.A0A225AMM2"/>
<dbReference type="InterPro" id="IPR036396">
    <property type="entry name" value="Cyt_P450_sf"/>
</dbReference>
<evidence type="ECO:0000256" key="2">
    <source>
        <dbReference type="ARBA" id="ARBA00010617"/>
    </source>
</evidence>
<keyword evidence="8" id="KW-1133">Transmembrane helix</keyword>
<dbReference type="GO" id="GO:0004497">
    <property type="term" value="F:monooxygenase activity"/>
    <property type="evidence" value="ECO:0007669"/>
    <property type="project" value="UniProtKB-KW"/>
</dbReference>
<gene>
    <name evidence="9" type="ORF">UA08_05246</name>
</gene>
<keyword evidence="10" id="KW-1185">Reference proteome</keyword>
<keyword evidence="8" id="KW-0472">Membrane</keyword>
<evidence type="ECO:0000256" key="6">
    <source>
        <dbReference type="PIRSR" id="PIRSR602401-1"/>
    </source>
</evidence>
<dbReference type="GO" id="GO:0016705">
    <property type="term" value="F:oxidoreductase activity, acting on paired donors, with incorporation or reduction of molecular oxygen"/>
    <property type="evidence" value="ECO:0007669"/>
    <property type="project" value="InterPro"/>
</dbReference>
<dbReference type="Proteomes" id="UP000214365">
    <property type="component" value="Unassembled WGS sequence"/>
</dbReference>
<dbReference type="Pfam" id="PF00067">
    <property type="entry name" value="p450"/>
    <property type="match status" value="1"/>
</dbReference>
<dbReference type="Gene3D" id="1.10.630.10">
    <property type="entry name" value="Cytochrome P450"/>
    <property type="match status" value="1"/>
</dbReference>
<dbReference type="EMBL" id="LFMY01000007">
    <property type="protein sequence ID" value="OKL59584.1"/>
    <property type="molecule type" value="Genomic_DNA"/>
</dbReference>